<evidence type="ECO:0000313" key="2">
    <source>
        <dbReference type="Proteomes" id="UP001165960"/>
    </source>
</evidence>
<comment type="caution">
    <text evidence="1">The sequence shown here is derived from an EMBL/GenBank/DDBJ whole genome shotgun (WGS) entry which is preliminary data.</text>
</comment>
<proteinExistence type="predicted"/>
<dbReference type="Proteomes" id="UP001165960">
    <property type="component" value="Unassembled WGS sequence"/>
</dbReference>
<accession>A0ACC2US52</accession>
<name>A0ACC2US52_9FUNG</name>
<keyword evidence="2" id="KW-1185">Reference proteome</keyword>
<reference evidence="1" key="1">
    <citation type="submission" date="2022-04" db="EMBL/GenBank/DDBJ databases">
        <title>Genome of the entomopathogenic fungus Entomophthora muscae.</title>
        <authorList>
            <person name="Elya C."/>
            <person name="Lovett B.R."/>
            <person name="Lee E."/>
            <person name="Macias A.M."/>
            <person name="Hajek A.E."/>
            <person name="De Bivort B.L."/>
            <person name="Kasson M.T."/>
            <person name="De Fine Licht H.H."/>
            <person name="Stajich J.E."/>
        </authorList>
    </citation>
    <scope>NUCLEOTIDE SEQUENCE</scope>
    <source>
        <strain evidence="1">Berkeley</strain>
    </source>
</reference>
<organism evidence="1 2">
    <name type="scientific">Entomophthora muscae</name>
    <dbReference type="NCBI Taxonomy" id="34485"/>
    <lineage>
        <taxon>Eukaryota</taxon>
        <taxon>Fungi</taxon>
        <taxon>Fungi incertae sedis</taxon>
        <taxon>Zoopagomycota</taxon>
        <taxon>Entomophthoromycotina</taxon>
        <taxon>Entomophthoromycetes</taxon>
        <taxon>Entomophthorales</taxon>
        <taxon>Entomophthoraceae</taxon>
        <taxon>Entomophthora</taxon>
    </lineage>
</organism>
<gene>
    <name evidence="1" type="ORF">DSO57_1009985</name>
</gene>
<protein>
    <submittedName>
        <fullName evidence="1">Uncharacterized protein</fullName>
    </submittedName>
</protein>
<evidence type="ECO:0000313" key="1">
    <source>
        <dbReference type="EMBL" id="KAJ9089720.1"/>
    </source>
</evidence>
<dbReference type="EMBL" id="QTSX02000032">
    <property type="protein sequence ID" value="KAJ9089720.1"/>
    <property type="molecule type" value="Genomic_DNA"/>
</dbReference>
<sequence>MENGMINLESVDPGSSDKRESQMGVHSVGQAFKKLKLEASLATDLIKVFPNVYTQSDMEMGSLSIEDQSTPSSSLKELVCWFKGTDPTQTSQILACLRSKFGLLSLSDRKFDWVVSSLFKQLEKAPTDTLRAVFIRTISLFCRFPEATPSHALALYLQRIEVETSVTCKKAIYSAIYDIMATKLRSEGNTAFLKQIMYMCWEDLKSPSHIMRCSSINLFGLLASKKVAEPLPLSADDIQVLLVNFGDDPDPRVRKDAIKALTNLHLRGSICKPSHYQLCVLRMKDEYEDVRLTSLDLLGLVCGTYPDEMVEVEADKVRLIDDAFVNVCNIVHDSSPRVRSKGFQLLGNLHKADNKLLLQTFSKKMIARNRNDPEPTQPQAPNPNRTTQITADGEYEMEPDEVRILKSGECGAFIHGLEDEFQEVRAASVDSICELCMNSQEFATRAVDFLVDAFNDEIDTVRMNSIASLAKIRSAFPLTIDEEQLLIVLSVLEDKKPSIRSAVHEVLGLLLLDKATILPTLVNGLLANLRRHPGDLPTIYECLKLTGLRHARFCDEGFVLNLFQVDKKFLTKDGDTEDPIYIAKAILAFNASFVDARIVKYFPASLINHFSYLKYKFPLYLTESASEATDAGIDPKSILKPQANPDSEKLLSLFKTTTENIPKLDFIEENLPKIKEFNTTFVYLTSNLASKAGMAKFLATLLDALTIVIESQRKAYHSFDGLFLDGSKLLDLSYQLEYQFLGTNKEIKLFFAELRVLASLYCYISKLVSEPSHWFNSNRALVFIIKRVQSSIDMQPHSSTHLYLSNIIKILSNFAAMDGSKSEEFGLGKLIKISMDYPIRLPSLPGVIKESKAAILKPLTNPYKPREVVSGLPLRLTIEGELYFVDEVSSICIHICFPDKSTQTITPPASSFTMQSHLHYKLQTEISLLLPAWREPCSFQIRIVKKFTTETLFDPALLCASRGHGLVNARPKSQIQATVFLSEPLEIFTQCYKP</sequence>